<organism evidence="2 3">
    <name type="scientific">Rhipicephalus sanguineus</name>
    <name type="common">Brown dog tick</name>
    <name type="synonym">Ixodes sanguineus</name>
    <dbReference type="NCBI Taxonomy" id="34632"/>
    <lineage>
        <taxon>Eukaryota</taxon>
        <taxon>Metazoa</taxon>
        <taxon>Ecdysozoa</taxon>
        <taxon>Arthropoda</taxon>
        <taxon>Chelicerata</taxon>
        <taxon>Arachnida</taxon>
        <taxon>Acari</taxon>
        <taxon>Parasitiformes</taxon>
        <taxon>Ixodida</taxon>
        <taxon>Ixodoidea</taxon>
        <taxon>Ixodidae</taxon>
        <taxon>Rhipicephalinae</taxon>
        <taxon>Rhipicephalus</taxon>
        <taxon>Rhipicephalus</taxon>
    </lineage>
</organism>
<evidence type="ECO:0000313" key="3">
    <source>
        <dbReference type="Proteomes" id="UP000821837"/>
    </source>
</evidence>
<dbReference type="Gene3D" id="1.10.10.2590">
    <property type="entry name" value="BEN domain"/>
    <property type="match status" value="1"/>
</dbReference>
<dbReference type="EMBL" id="JABSTV010001249">
    <property type="protein sequence ID" value="KAH7961732.1"/>
    <property type="molecule type" value="Genomic_DNA"/>
</dbReference>
<reference evidence="2" key="2">
    <citation type="submission" date="2021-09" db="EMBL/GenBank/DDBJ databases">
        <authorList>
            <person name="Jia N."/>
            <person name="Wang J."/>
            <person name="Shi W."/>
            <person name="Du L."/>
            <person name="Sun Y."/>
            <person name="Zhan W."/>
            <person name="Jiang J."/>
            <person name="Wang Q."/>
            <person name="Zhang B."/>
            <person name="Ji P."/>
            <person name="Sakyi L.B."/>
            <person name="Cui X."/>
            <person name="Yuan T."/>
            <person name="Jiang B."/>
            <person name="Yang W."/>
            <person name="Lam T.T.-Y."/>
            <person name="Chang Q."/>
            <person name="Ding S."/>
            <person name="Wang X."/>
            <person name="Zhu J."/>
            <person name="Ruan X."/>
            <person name="Zhao L."/>
            <person name="Wei J."/>
            <person name="Que T."/>
            <person name="Du C."/>
            <person name="Cheng J."/>
            <person name="Dai P."/>
            <person name="Han X."/>
            <person name="Huang E."/>
            <person name="Gao Y."/>
            <person name="Liu J."/>
            <person name="Shao H."/>
            <person name="Ye R."/>
            <person name="Li L."/>
            <person name="Wei W."/>
            <person name="Wang X."/>
            <person name="Wang C."/>
            <person name="Huo Q."/>
            <person name="Li W."/>
            <person name="Guo W."/>
            <person name="Chen H."/>
            <person name="Chen S."/>
            <person name="Zhou L."/>
            <person name="Zhou L."/>
            <person name="Ni X."/>
            <person name="Tian J."/>
            <person name="Zhou Y."/>
            <person name="Sheng Y."/>
            <person name="Liu T."/>
            <person name="Pan Y."/>
            <person name="Xia L."/>
            <person name="Li J."/>
            <person name="Zhao F."/>
            <person name="Cao W."/>
        </authorList>
    </citation>
    <scope>NUCLEOTIDE SEQUENCE</scope>
    <source>
        <strain evidence="2">Rsan-2018</strain>
        <tissue evidence="2">Larvae</tissue>
    </source>
</reference>
<dbReference type="InterPro" id="IPR018379">
    <property type="entry name" value="BEN_domain"/>
</dbReference>
<reference evidence="2" key="1">
    <citation type="journal article" date="2020" name="Cell">
        <title>Large-Scale Comparative Analyses of Tick Genomes Elucidate Their Genetic Diversity and Vector Capacities.</title>
        <authorList>
            <consortium name="Tick Genome and Microbiome Consortium (TIGMIC)"/>
            <person name="Jia N."/>
            <person name="Wang J."/>
            <person name="Shi W."/>
            <person name="Du L."/>
            <person name="Sun Y."/>
            <person name="Zhan W."/>
            <person name="Jiang J.F."/>
            <person name="Wang Q."/>
            <person name="Zhang B."/>
            <person name="Ji P."/>
            <person name="Bell-Sakyi L."/>
            <person name="Cui X.M."/>
            <person name="Yuan T.T."/>
            <person name="Jiang B.G."/>
            <person name="Yang W.F."/>
            <person name="Lam T.T."/>
            <person name="Chang Q.C."/>
            <person name="Ding S.J."/>
            <person name="Wang X.J."/>
            <person name="Zhu J.G."/>
            <person name="Ruan X.D."/>
            <person name="Zhao L."/>
            <person name="Wei J.T."/>
            <person name="Ye R.Z."/>
            <person name="Que T.C."/>
            <person name="Du C.H."/>
            <person name="Zhou Y.H."/>
            <person name="Cheng J.X."/>
            <person name="Dai P.F."/>
            <person name="Guo W.B."/>
            <person name="Han X.H."/>
            <person name="Huang E.J."/>
            <person name="Li L.F."/>
            <person name="Wei W."/>
            <person name="Gao Y.C."/>
            <person name="Liu J.Z."/>
            <person name="Shao H.Z."/>
            <person name="Wang X."/>
            <person name="Wang C.C."/>
            <person name="Yang T.C."/>
            <person name="Huo Q.B."/>
            <person name="Li W."/>
            <person name="Chen H.Y."/>
            <person name="Chen S.E."/>
            <person name="Zhou L.G."/>
            <person name="Ni X.B."/>
            <person name="Tian J.H."/>
            <person name="Sheng Y."/>
            <person name="Liu T."/>
            <person name="Pan Y.S."/>
            <person name="Xia L.Y."/>
            <person name="Li J."/>
            <person name="Zhao F."/>
            <person name="Cao W.C."/>
        </authorList>
    </citation>
    <scope>NUCLEOTIDE SEQUENCE</scope>
    <source>
        <strain evidence="2">Rsan-2018</strain>
    </source>
</reference>
<dbReference type="VEuPathDB" id="VectorBase:RSAN_047338"/>
<name>A0A9D4Q0K3_RHISA</name>
<gene>
    <name evidence="2" type="ORF">HPB52_011606</name>
</gene>
<accession>A0A9D4Q0K3</accession>
<dbReference type="AlphaFoldDB" id="A0A9D4Q0K3"/>
<dbReference type="GO" id="GO:0003677">
    <property type="term" value="F:DNA binding"/>
    <property type="evidence" value="ECO:0007669"/>
    <property type="project" value="InterPro"/>
</dbReference>
<evidence type="ECO:0000313" key="2">
    <source>
        <dbReference type="EMBL" id="KAH7961732.1"/>
    </source>
</evidence>
<evidence type="ECO:0000259" key="1">
    <source>
        <dbReference type="PROSITE" id="PS51457"/>
    </source>
</evidence>
<comment type="caution">
    <text evidence="2">The sequence shown here is derived from an EMBL/GenBank/DDBJ whole genome shotgun (WGS) entry which is preliminary data.</text>
</comment>
<sequence length="193" mass="21634">MDHHVLVKWIAEDKWDVYPLKSVVDAAIGMSLLEDTATTLDRLKDTAVEILWQAGEPTAPAKILAVDASRMEKRLHKMLDKASADTNVKVASLKVDIGNGVLVDETTLERIRKDSKKSGCRFARGLMRAVFMPEELTNKSLFGRKCNSLKGSVAKEALDPQRVKAVIGRYYEVTRRPMNRILFKVGGQLQPER</sequence>
<dbReference type="PROSITE" id="PS51457">
    <property type="entry name" value="BEN"/>
    <property type="match status" value="1"/>
</dbReference>
<keyword evidence="3" id="KW-1185">Reference proteome</keyword>
<dbReference type="Proteomes" id="UP000821837">
    <property type="component" value="Chromosome 3"/>
</dbReference>
<feature type="domain" description="BEN" evidence="1">
    <location>
        <begin position="98"/>
        <end position="193"/>
    </location>
</feature>
<protein>
    <recommendedName>
        <fullName evidence="1">BEN domain-containing protein</fullName>
    </recommendedName>
</protein>
<proteinExistence type="predicted"/>